<name>A0A1I0REK1_9FLAO</name>
<proteinExistence type="predicted"/>
<dbReference type="Pfam" id="PF00041">
    <property type="entry name" value="fn3"/>
    <property type="match status" value="1"/>
</dbReference>
<feature type="chain" id="PRO_5011680918" evidence="2">
    <location>
        <begin position="24"/>
        <end position="580"/>
    </location>
</feature>
<evidence type="ECO:0000256" key="2">
    <source>
        <dbReference type="SAM" id="SignalP"/>
    </source>
</evidence>
<dbReference type="STRING" id="356305.SAMN05421841_2579"/>
<dbReference type="Gene3D" id="2.60.40.10">
    <property type="entry name" value="Immunoglobulins"/>
    <property type="match status" value="1"/>
</dbReference>
<dbReference type="InterPro" id="IPR026444">
    <property type="entry name" value="Secre_tail"/>
</dbReference>
<dbReference type="CDD" id="cd00063">
    <property type="entry name" value="FN3"/>
    <property type="match status" value="1"/>
</dbReference>
<evidence type="ECO:0000256" key="1">
    <source>
        <dbReference type="ARBA" id="ARBA00022729"/>
    </source>
</evidence>
<dbReference type="SMART" id="SM00060">
    <property type="entry name" value="FN3"/>
    <property type="match status" value="1"/>
</dbReference>
<dbReference type="AlphaFoldDB" id="A0A1I0REK1"/>
<evidence type="ECO:0000313" key="5">
    <source>
        <dbReference type="Proteomes" id="UP000199469"/>
    </source>
</evidence>
<dbReference type="EMBL" id="FOIU01000002">
    <property type="protein sequence ID" value="SEW39312.1"/>
    <property type="molecule type" value="Genomic_DNA"/>
</dbReference>
<dbReference type="Pfam" id="PF18962">
    <property type="entry name" value="Por_Secre_tail"/>
    <property type="match status" value="1"/>
</dbReference>
<reference evidence="5" key="1">
    <citation type="submission" date="2016-10" db="EMBL/GenBank/DDBJ databases">
        <authorList>
            <person name="Varghese N."/>
            <person name="Submissions S."/>
        </authorList>
    </citation>
    <scope>NUCLEOTIDE SEQUENCE [LARGE SCALE GENOMIC DNA]</scope>
    <source>
        <strain evidence="5">DSM 17724</strain>
    </source>
</reference>
<keyword evidence="1 2" id="KW-0732">Signal</keyword>
<evidence type="ECO:0000259" key="3">
    <source>
        <dbReference type="PROSITE" id="PS50853"/>
    </source>
</evidence>
<dbReference type="NCBIfam" id="TIGR04183">
    <property type="entry name" value="Por_Secre_tail"/>
    <property type="match status" value="1"/>
</dbReference>
<dbReference type="Gene3D" id="2.60.120.260">
    <property type="entry name" value="Galactose-binding domain-like"/>
    <property type="match status" value="1"/>
</dbReference>
<feature type="signal peptide" evidence="2">
    <location>
        <begin position="1"/>
        <end position="23"/>
    </location>
</feature>
<keyword evidence="5" id="KW-1185">Reference proteome</keyword>
<dbReference type="OrthoDB" id="975384at2"/>
<sequence length="580" mass="60985">MNRKITRSLLGLMSIVSFCKLSAQNYQTLNVTSGYNSDLIANGSGAASSTTTASVDDPANGYVFMSTDFINGNGIAPTSGLPASGLINSQSTTGLSFQMANYSSNNSLRLTNVGDNGTLSFASTPKASKLYMLATSGSGTSAADILVTFTDGTTQTFTNTSISDWYGGNSFAIKGIGRVSRVSDAIENSTTNPRIYEIPLVVSGANQTKNISNIKVTKVVGGSGILCVFGFSYIVANSCIAPDNLAASNITANSATLSWNAVAGSSSYEIYLSTTNTAPTMSTTPTMSGITGATTNLTNLSPSTTYNAWVRNNCGGGSTSDWSSLSVSFSTLCGAVNVPYMENFNSVTNYSIPPCTSQQVITSDGDWAVYDWGGTVPGFSSNTVYTIPPNSSNADTWFYTKGINLQAGVSYTLSFDYGNYFSPQSLKVAYGTSPVNTSMVNLVNDFGSVNIPAASTATYTITPTSTGIYYFGFNDYTPASTDLGALILDNISVTTATLSTVENALSQNTVSIYPNPVSDYLYIKSKQKISEMKIFDVSGKTVLSSGQAEKIDVSPLVKGAYILSVKNADGTISTHKFIKK</sequence>
<organism evidence="4 5">
    <name type="scientific">Chryseobacterium wanjuense</name>
    <dbReference type="NCBI Taxonomy" id="356305"/>
    <lineage>
        <taxon>Bacteria</taxon>
        <taxon>Pseudomonadati</taxon>
        <taxon>Bacteroidota</taxon>
        <taxon>Flavobacteriia</taxon>
        <taxon>Flavobacteriales</taxon>
        <taxon>Weeksellaceae</taxon>
        <taxon>Chryseobacterium group</taxon>
        <taxon>Chryseobacterium</taxon>
    </lineage>
</organism>
<dbReference type="InterPro" id="IPR036116">
    <property type="entry name" value="FN3_sf"/>
</dbReference>
<dbReference type="SUPFAM" id="SSF49265">
    <property type="entry name" value="Fibronectin type III"/>
    <property type="match status" value="1"/>
</dbReference>
<evidence type="ECO:0000313" key="4">
    <source>
        <dbReference type="EMBL" id="SEW39312.1"/>
    </source>
</evidence>
<gene>
    <name evidence="4" type="ORF">SAMN05421841_2579</name>
</gene>
<dbReference type="PROSITE" id="PS50853">
    <property type="entry name" value="FN3"/>
    <property type="match status" value="1"/>
</dbReference>
<dbReference type="InterPro" id="IPR013783">
    <property type="entry name" value="Ig-like_fold"/>
</dbReference>
<dbReference type="RefSeq" id="WP_089793198.1">
    <property type="nucleotide sequence ID" value="NZ_FOIU01000002.1"/>
</dbReference>
<protein>
    <submittedName>
        <fullName evidence="4">Por secretion system C-terminal sorting domain-containing protein</fullName>
    </submittedName>
</protein>
<dbReference type="Proteomes" id="UP000199469">
    <property type="component" value="Unassembled WGS sequence"/>
</dbReference>
<accession>A0A1I0REK1</accession>
<feature type="domain" description="Fibronectin type-III" evidence="3">
    <location>
        <begin position="241"/>
        <end position="334"/>
    </location>
</feature>
<dbReference type="InterPro" id="IPR003961">
    <property type="entry name" value="FN3_dom"/>
</dbReference>